<gene>
    <name evidence="6" type="ORF">ABQJ54_05130</name>
</gene>
<dbReference type="SUPFAM" id="SSF82171">
    <property type="entry name" value="DPP6 N-terminal domain-like"/>
    <property type="match status" value="1"/>
</dbReference>
<dbReference type="InterPro" id="IPR029787">
    <property type="entry name" value="Nucleotide_cyclase"/>
</dbReference>
<feature type="domain" description="GGDEF" evidence="5">
    <location>
        <begin position="876"/>
        <end position="1015"/>
    </location>
</feature>
<dbReference type="InterPro" id="IPR013783">
    <property type="entry name" value="Ig-like_fold"/>
</dbReference>
<dbReference type="SUPFAM" id="SSF55073">
    <property type="entry name" value="Nucleotide cyclase"/>
    <property type="match status" value="1"/>
</dbReference>
<dbReference type="Gene3D" id="2.130.10.10">
    <property type="entry name" value="YVTN repeat-like/Quinoprotein amine dehydrogenase"/>
    <property type="match status" value="3"/>
</dbReference>
<evidence type="ECO:0000256" key="1">
    <source>
        <dbReference type="ARBA" id="ARBA00012528"/>
    </source>
</evidence>
<dbReference type="Pfam" id="PF00990">
    <property type="entry name" value="GGDEF"/>
    <property type="match status" value="1"/>
</dbReference>
<dbReference type="InterPro" id="IPR050469">
    <property type="entry name" value="Diguanylate_Cyclase"/>
</dbReference>
<feature type="chain" id="PRO_5046908365" description="diguanylate cyclase" evidence="4">
    <location>
        <begin position="26"/>
        <end position="1055"/>
    </location>
</feature>
<evidence type="ECO:0000313" key="7">
    <source>
        <dbReference type="Proteomes" id="UP001556220"/>
    </source>
</evidence>
<evidence type="ECO:0000256" key="2">
    <source>
        <dbReference type="ARBA" id="ARBA00034247"/>
    </source>
</evidence>
<dbReference type="RefSeq" id="WP_367853186.1">
    <property type="nucleotide sequence ID" value="NZ_JBFOHK010000001.1"/>
</dbReference>
<keyword evidence="4" id="KW-0732">Signal</keyword>
<dbReference type="EMBL" id="JBFOHK010000001">
    <property type="protein sequence ID" value="MEW9571125.1"/>
    <property type="molecule type" value="Genomic_DNA"/>
</dbReference>
<comment type="caution">
    <text evidence="6">The sequence shown here is derived from an EMBL/GenBank/DDBJ whole genome shotgun (WGS) entry which is preliminary data.</text>
</comment>
<keyword evidence="3" id="KW-0472">Membrane</keyword>
<dbReference type="PROSITE" id="PS50887">
    <property type="entry name" value="GGDEF"/>
    <property type="match status" value="1"/>
</dbReference>
<evidence type="ECO:0000313" key="6">
    <source>
        <dbReference type="EMBL" id="MEW9571125.1"/>
    </source>
</evidence>
<dbReference type="SUPFAM" id="SSF69322">
    <property type="entry name" value="Tricorn protease domain 2"/>
    <property type="match status" value="1"/>
</dbReference>
<proteinExistence type="predicted"/>
<protein>
    <recommendedName>
        <fullName evidence="1">diguanylate cyclase</fullName>
        <ecNumber evidence="1">2.7.7.65</ecNumber>
    </recommendedName>
</protein>
<dbReference type="InterPro" id="IPR015943">
    <property type="entry name" value="WD40/YVTN_repeat-like_dom_sf"/>
</dbReference>
<comment type="catalytic activity">
    <reaction evidence="2">
        <text>2 GTP = 3',3'-c-di-GMP + 2 diphosphate</text>
        <dbReference type="Rhea" id="RHEA:24898"/>
        <dbReference type="ChEBI" id="CHEBI:33019"/>
        <dbReference type="ChEBI" id="CHEBI:37565"/>
        <dbReference type="ChEBI" id="CHEBI:58805"/>
        <dbReference type="EC" id="2.7.7.65"/>
    </reaction>
</comment>
<dbReference type="InterPro" id="IPR000160">
    <property type="entry name" value="GGDEF_dom"/>
</dbReference>
<feature type="signal peptide" evidence="4">
    <location>
        <begin position="1"/>
        <end position="25"/>
    </location>
</feature>
<dbReference type="PANTHER" id="PTHR45138:SF9">
    <property type="entry name" value="DIGUANYLATE CYCLASE DGCM-RELATED"/>
    <property type="match status" value="1"/>
</dbReference>
<feature type="transmembrane region" description="Helical" evidence="3">
    <location>
        <begin position="772"/>
        <end position="792"/>
    </location>
</feature>
<keyword evidence="3" id="KW-0812">Transmembrane</keyword>
<dbReference type="Gene3D" id="2.60.40.10">
    <property type="entry name" value="Immunoglobulins"/>
    <property type="match status" value="1"/>
</dbReference>
<organism evidence="6 7">
    <name type="scientific">Rhodanobacter lycopersici</name>
    <dbReference type="NCBI Taxonomy" id="3162487"/>
    <lineage>
        <taxon>Bacteria</taxon>
        <taxon>Pseudomonadati</taxon>
        <taxon>Pseudomonadota</taxon>
        <taxon>Gammaproteobacteria</taxon>
        <taxon>Lysobacterales</taxon>
        <taxon>Rhodanobacteraceae</taxon>
        <taxon>Rhodanobacter</taxon>
    </lineage>
</organism>
<keyword evidence="3" id="KW-1133">Transmembrane helix</keyword>
<dbReference type="Pfam" id="PF07494">
    <property type="entry name" value="Reg_prop"/>
    <property type="match status" value="1"/>
</dbReference>
<sequence length="1055" mass="116074">MKRRQRPVHVLALAVCWLVAGLALAMPASATAAAAPNEAGLPFIRNFDPGEYSGATQNWSVAQDRQGVIYVGNVEDGVLSFDGSRWRRIPVPEHAAVRSLALGADGRIYVGTVGNLGYLEPDASGQLVFVSLLDRIPPAERHFADVWAIHATADGVFFATTTQLFRYRNGAMDVWKPQTSFHTSFLVDGSLYVREVGRGLMQLVDDRLDLVPGSERFATEKIYALLPRHGPAARPGDLLVGTRTQGWFIRHGDTFRPWPTAADAAIRQGALYGAIWLADGRLAVATLRGGLFLLDAQGHLLRSLTRASGLSTNVMLALFQDRQHGLWVATGNGVSRINVDSPLTHFGERSGLQGSVLAVQRHAGILYAGTTEGLFRLVGGSNARFEQIPQVPGQTWSFAPVDDQLLVASNEGVFAIAGGEPRQLLDTRRGTHSVSADSLLRSTRDPARVFVGYQDGIGTLRRENGHWIDEGRIAGVQEEVRSIKQDAEGRLWLSLWTRGVIRLSLPPDWQGPRDAKAVVRVDHLDAGLPDGQSQVVMIGGKTRFITSQGIYRFDGAAGHFVPDPAFTGLFPGGPRQVDALYQDQRGEIWMYAAGAYGTKETGRATRSGAGWRWEVTPLQPIAGIGASTFQDDADGTMWIGSDKGLFRYRPMHAVPRDAQFHALLREVIAHDGQVLFAGAPPGSKLRIPYTQNALRFEFAAPSYDNFAANRFQVLLQGIDRGWSRWSGDTYRDYTNLPEGNYRFRVRALDVYGHEGGEATFGFRVLPPWYRTVWAWLLWVVSGVLALGLFLRWRSATLSRRNRALATLVAQRTAELARANQALQQANGALAQQIITDPLTGLKNRRYLNDHIEHDLAIARRYSLDTAAHAPGHPSQAPLLFLMVDIDHFKEINDAHGHAAGDRVLLQFRDVLLSVARESDTPVRRGGEEFLIVARFAPSDAGPQFAERIRAAVESHRFDLDNGQHLHLTCSIGFASYPFFASEPDRLHWEQVVNIADECLYAAKRQGRNAWAGVAPMASPLAGNVVDLLREALARMPEPGRLPVRASWACSETMEA</sequence>
<dbReference type="GO" id="GO:0052621">
    <property type="term" value="F:diguanylate cyclase activity"/>
    <property type="evidence" value="ECO:0007669"/>
    <property type="project" value="UniProtKB-EC"/>
</dbReference>
<keyword evidence="6" id="KW-0808">Transferase</keyword>
<dbReference type="Pfam" id="PF07495">
    <property type="entry name" value="Y_Y_Y"/>
    <property type="match status" value="1"/>
</dbReference>
<dbReference type="Gene3D" id="3.30.70.270">
    <property type="match status" value="1"/>
</dbReference>
<accession>A0ABV3QBF3</accession>
<dbReference type="EC" id="2.7.7.65" evidence="1"/>
<dbReference type="SMART" id="SM00267">
    <property type="entry name" value="GGDEF"/>
    <property type="match status" value="1"/>
</dbReference>
<evidence type="ECO:0000256" key="3">
    <source>
        <dbReference type="SAM" id="Phobius"/>
    </source>
</evidence>
<name>A0ABV3QBF3_9GAMM</name>
<keyword evidence="7" id="KW-1185">Reference proteome</keyword>
<evidence type="ECO:0000256" key="4">
    <source>
        <dbReference type="SAM" id="SignalP"/>
    </source>
</evidence>
<dbReference type="CDD" id="cd01949">
    <property type="entry name" value="GGDEF"/>
    <property type="match status" value="1"/>
</dbReference>
<reference evidence="6 7" key="1">
    <citation type="submission" date="2024-06" db="EMBL/GenBank/DDBJ databases">
        <authorList>
            <person name="Woo H."/>
        </authorList>
    </citation>
    <scope>NUCLEOTIDE SEQUENCE [LARGE SCALE GENOMIC DNA]</scope>
    <source>
        <strain evidence="6 7">Si-c</strain>
    </source>
</reference>
<dbReference type="Proteomes" id="UP001556220">
    <property type="component" value="Unassembled WGS sequence"/>
</dbReference>
<dbReference type="InterPro" id="IPR043128">
    <property type="entry name" value="Rev_trsase/Diguanyl_cyclase"/>
</dbReference>
<dbReference type="NCBIfam" id="TIGR00254">
    <property type="entry name" value="GGDEF"/>
    <property type="match status" value="1"/>
</dbReference>
<dbReference type="PANTHER" id="PTHR45138">
    <property type="entry name" value="REGULATORY COMPONENTS OF SENSORY TRANSDUCTION SYSTEM"/>
    <property type="match status" value="1"/>
</dbReference>
<dbReference type="InterPro" id="IPR011110">
    <property type="entry name" value="Reg_prop"/>
</dbReference>
<dbReference type="InterPro" id="IPR011123">
    <property type="entry name" value="Y_Y_Y"/>
</dbReference>
<keyword evidence="6" id="KW-0548">Nucleotidyltransferase</keyword>
<evidence type="ECO:0000259" key="5">
    <source>
        <dbReference type="PROSITE" id="PS50887"/>
    </source>
</evidence>